<feature type="non-terminal residue" evidence="1">
    <location>
        <position position="1"/>
    </location>
</feature>
<organism evidence="1">
    <name type="scientific">marine metagenome</name>
    <dbReference type="NCBI Taxonomy" id="408172"/>
    <lineage>
        <taxon>unclassified sequences</taxon>
        <taxon>metagenomes</taxon>
        <taxon>ecological metagenomes</taxon>
    </lineage>
</organism>
<name>A0A383ABN7_9ZZZZ</name>
<proteinExistence type="predicted"/>
<evidence type="ECO:0000313" key="1">
    <source>
        <dbReference type="EMBL" id="SVE05051.1"/>
    </source>
</evidence>
<gene>
    <name evidence="1" type="ORF">METZ01_LOCUS457905</name>
</gene>
<reference evidence="1" key="1">
    <citation type="submission" date="2018-05" db="EMBL/GenBank/DDBJ databases">
        <authorList>
            <person name="Lanie J.A."/>
            <person name="Ng W.-L."/>
            <person name="Kazmierczak K.M."/>
            <person name="Andrzejewski T.M."/>
            <person name="Davidsen T.M."/>
            <person name="Wayne K.J."/>
            <person name="Tettelin H."/>
            <person name="Glass J.I."/>
            <person name="Rusch D."/>
            <person name="Podicherti R."/>
            <person name="Tsui H.-C.T."/>
            <person name="Winkler M.E."/>
        </authorList>
    </citation>
    <scope>NUCLEOTIDE SEQUENCE</scope>
</reference>
<sequence>RKGAFMAKLYYVGSVTVKRREGKVGWYAYYRDGSSTQRLRSLKTRNLHEARAQLISEALSSGTDQRWGCLSL</sequence>
<accession>A0A383ABN7</accession>
<protein>
    <submittedName>
        <fullName evidence="1">Uncharacterized protein</fullName>
    </submittedName>
</protein>
<dbReference type="EMBL" id="UINC01190749">
    <property type="protein sequence ID" value="SVE05051.1"/>
    <property type="molecule type" value="Genomic_DNA"/>
</dbReference>
<dbReference type="AlphaFoldDB" id="A0A383ABN7"/>